<keyword evidence="8" id="KW-1185">Reference proteome</keyword>
<dbReference type="PROSITE" id="PS50835">
    <property type="entry name" value="IG_LIKE"/>
    <property type="match status" value="1"/>
</dbReference>
<dbReference type="AlphaFoldDB" id="A0A8C5PUA8"/>
<evidence type="ECO:0000256" key="1">
    <source>
        <dbReference type="ARBA" id="ARBA00022729"/>
    </source>
</evidence>
<organism evidence="7 8">
    <name type="scientific">Leptobrachium leishanense</name>
    <name type="common">Leishan spiny toad</name>
    <dbReference type="NCBI Taxonomy" id="445787"/>
    <lineage>
        <taxon>Eukaryota</taxon>
        <taxon>Metazoa</taxon>
        <taxon>Chordata</taxon>
        <taxon>Craniata</taxon>
        <taxon>Vertebrata</taxon>
        <taxon>Euteleostomi</taxon>
        <taxon>Amphibia</taxon>
        <taxon>Batrachia</taxon>
        <taxon>Anura</taxon>
        <taxon>Pelobatoidea</taxon>
        <taxon>Megophryidae</taxon>
        <taxon>Leptobrachium</taxon>
    </lineage>
</organism>
<reference evidence="7" key="1">
    <citation type="submission" date="2025-08" db="UniProtKB">
        <authorList>
            <consortium name="Ensembl"/>
        </authorList>
    </citation>
    <scope>IDENTIFICATION</scope>
</reference>
<dbReference type="SUPFAM" id="SSF49265">
    <property type="entry name" value="Fibronectin type III"/>
    <property type="match status" value="2"/>
</dbReference>
<protein>
    <recommendedName>
        <fullName evidence="6">Ig-like domain-containing protein</fullName>
    </recommendedName>
</protein>
<evidence type="ECO:0000256" key="2">
    <source>
        <dbReference type="ARBA" id="ARBA00023157"/>
    </source>
</evidence>
<evidence type="ECO:0000256" key="4">
    <source>
        <dbReference type="ARBA" id="ARBA00023319"/>
    </source>
</evidence>
<dbReference type="Gene3D" id="2.60.40.10">
    <property type="entry name" value="Immunoglobulins"/>
    <property type="match status" value="3"/>
</dbReference>
<name>A0A8C5PUA8_9ANUR</name>
<dbReference type="OrthoDB" id="8670716at2759"/>
<dbReference type="InterPro" id="IPR013783">
    <property type="entry name" value="Ig-like_fold"/>
</dbReference>
<dbReference type="InterPro" id="IPR007110">
    <property type="entry name" value="Ig-like_dom"/>
</dbReference>
<dbReference type="SUPFAM" id="SSF48726">
    <property type="entry name" value="Immunoglobulin"/>
    <property type="match status" value="1"/>
</dbReference>
<accession>A0A8C5PUA8</accession>
<dbReference type="InterPro" id="IPR036179">
    <property type="entry name" value="Ig-like_dom_sf"/>
</dbReference>
<evidence type="ECO:0000259" key="6">
    <source>
        <dbReference type="PROSITE" id="PS50835"/>
    </source>
</evidence>
<evidence type="ECO:0000256" key="5">
    <source>
        <dbReference type="SAM" id="SignalP"/>
    </source>
</evidence>
<dbReference type="InterPro" id="IPR036116">
    <property type="entry name" value="FN3_sf"/>
</dbReference>
<feature type="chain" id="PRO_5034144857" description="Ig-like domain-containing protein" evidence="5">
    <location>
        <begin position="27"/>
        <end position="389"/>
    </location>
</feature>
<dbReference type="InterPro" id="IPR050676">
    <property type="entry name" value="IL-12"/>
</dbReference>
<dbReference type="GeneTree" id="ENSGT00390000012630"/>
<reference evidence="7" key="2">
    <citation type="submission" date="2025-09" db="UniProtKB">
        <authorList>
            <consortium name="Ensembl"/>
        </authorList>
    </citation>
    <scope>IDENTIFICATION</scope>
</reference>
<keyword evidence="1 5" id="KW-0732">Signal</keyword>
<evidence type="ECO:0000313" key="7">
    <source>
        <dbReference type="Ensembl" id="ENSLLEP00000028062.1"/>
    </source>
</evidence>
<dbReference type="PANTHER" id="PTHR48485:SF2">
    <property type="entry name" value="INTERLEUKIN-12 SUBUNIT BETA"/>
    <property type="match status" value="1"/>
</dbReference>
<feature type="signal peptide" evidence="5">
    <location>
        <begin position="1"/>
        <end position="26"/>
    </location>
</feature>
<feature type="domain" description="Ig-like" evidence="6">
    <location>
        <begin position="22"/>
        <end position="97"/>
    </location>
</feature>
<sequence length="389" mass="43882">MNVQVLRVMFFLVIPALWSYLPSISAFWPEKYVPVLDSDSLTLHCDSYTSNVQWMVPSNECLSQSLHSSTLLLSDISYHCTGLYTCLTMDEVQVTSTHVLIRDSDNEHLNISCFMDSYSSPVLQCSAYIPISGDRLVRAKANISSAANTTWLEMKFTDNNKESLVRFNLSVPKWCPYEEQENPIVVTVEAMTDSQYMHGQRAYYIRDIVVPGAPEHVIVNKTSGSWKYPSTWAKPSSFFPLLFQVHLQYKDHSEGLVLQNRMMMSFTNVKCMRVRCRDMYYNSSWSVWASPVIRSVFHIITLSIALSRSHTLSRFHVLSGCHVLSQAHALSQFHFLSQSHALNRSHALRCPMFSAGPMLSVGPLPSTDPMPSAGPMFSAGPLFSVGPCH</sequence>
<dbReference type="Proteomes" id="UP000694569">
    <property type="component" value="Unplaced"/>
</dbReference>
<evidence type="ECO:0000256" key="3">
    <source>
        <dbReference type="ARBA" id="ARBA00023180"/>
    </source>
</evidence>
<dbReference type="Ensembl" id="ENSLLET00000029158.1">
    <property type="protein sequence ID" value="ENSLLEP00000028062.1"/>
    <property type="gene ID" value="ENSLLEG00000017842.1"/>
</dbReference>
<keyword evidence="4" id="KW-0393">Immunoglobulin domain</keyword>
<dbReference type="PANTHER" id="PTHR48485">
    <property type="entry name" value="INTERLEUKIN-12 SUBUNIT BETA-RELATED"/>
    <property type="match status" value="1"/>
</dbReference>
<proteinExistence type="predicted"/>
<evidence type="ECO:0000313" key="8">
    <source>
        <dbReference type="Proteomes" id="UP000694569"/>
    </source>
</evidence>
<keyword evidence="3" id="KW-0325">Glycoprotein</keyword>
<keyword evidence="2" id="KW-1015">Disulfide bond</keyword>